<dbReference type="InterPro" id="IPR036691">
    <property type="entry name" value="Endo/exonu/phosph_ase_sf"/>
</dbReference>
<dbReference type="PANTHER" id="PTHR41349:SF1">
    <property type="entry name" value="PROTEIN CBG08683"/>
    <property type="match status" value="1"/>
</dbReference>
<dbReference type="OrthoDB" id="276515at2759"/>
<proteinExistence type="predicted"/>
<keyword evidence="2" id="KW-0472">Membrane</keyword>
<accession>A0A8T0A1Y3</accession>
<reference evidence="4" key="1">
    <citation type="journal article" date="2020" name="Ecol. Evol.">
        <title>Genome structure and content of the rice root-knot nematode (Meloidogyne graminicola).</title>
        <authorList>
            <person name="Phan N.T."/>
            <person name="Danchin E.G.J."/>
            <person name="Klopp C."/>
            <person name="Perfus-Barbeoch L."/>
            <person name="Kozlowski D.K."/>
            <person name="Koutsovoulos G.D."/>
            <person name="Lopez-Roques C."/>
            <person name="Bouchez O."/>
            <person name="Zahm M."/>
            <person name="Besnard G."/>
            <person name="Bellafiore S."/>
        </authorList>
    </citation>
    <scope>NUCLEOTIDE SEQUENCE</scope>
    <source>
        <strain evidence="4">VN-18</strain>
    </source>
</reference>
<keyword evidence="5" id="KW-1185">Reference proteome</keyword>
<dbReference type="EMBL" id="JABEBT010000007">
    <property type="protein sequence ID" value="KAF7639103.1"/>
    <property type="molecule type" value="Genomic_DNA"/>
</dbReference>
<evidence type="ECO:0000256" key="1">
    <source>
        <dbReference type="SAM" id="MobiDB-lite"/>
    </source>
</evidence>
<sequence length="472" mass="55145">MPTPNSPSINSTNYFLLSPFKYLPKIILLLILPTSLILILLFLISFTTQLNIGEMFVSVAFSPLRMVRNIKETDKNIRGLDRPLRVMTFNIWLSGARVKDGMEKIAKHIAKVDPDIVALQEVKTLETAGKLIELLNSTTTTKWQYRHHPLALYPDTAILTKHEFIEDDQYLHLQFYKNITNYLFQDEEENNKNYTNISTTFNSITTYGMGATIWLKDEDPKKEHLINFVCLHLDYRSYGPYAANNKKVNETSQIMAGERNKEGNELKILNKYMKNAQIQPLIVAGDFNSPSHLDWIEETKSIHGGWIFEWPATKLIMDAGLNDSFRAIFPDPVKDPGITWSTVQKKSGPDWDWTIPEPQDRIDFIFYKPNENFWPINSQIYAGKEELKPLPDQYENDWPSDHFSVIMEIEEKENKNIKENDKEEIEEKEEKYWYEKSEEGENNSESSYFIKKKIKYFPNLQLYMAHQLFPKV</sequence>
<dbReference type="AlphaFoldDB" id="A0A8T0A1Y3"/>
<dbReference type="GO" id="GO:0003677">
    <property type="term" value="F:DNA binding"/>
    <property type="evidence" value="ECO:0007669"/>
    <property type="project" value="InterPro"/>
</dbReference>
<dbReference type="InterPro" id="IPR005135">
    <property type="entry name" value="Endo/exonuclease/phosphatase"/>
</dbReference>
<protein>
    <submittedName>
        <fullName evidence="4">Endo/exonuclease/phosphatase domain-containing protein</fullName>
    </submittedName>
</protein>
<organism evidence="4 5">
    <name type="scientific">Meloidogyne graminicola</name>
    <dbReference type="NCBI Taxonomy" id="189291"/>
    <lineage>
        <taxon>Eukaryota</taxon>
        <taxon>Metazoa</taxon>
        <taxon>Ecdysozoa</taxon>
        <taxon>Nematoda</taxon>
        <taxon>Chromadorea</taxon>
        <taxon>Rhabditida</taxon>
        <taxon>Tylenchina</taxon>
        <taxon>Tylenchomorpha</taxon>
        <taxon>Tylenchoidea</taxon>
        <taxon>Meloidogynidae</taxon>
        <taxon>Meloidogyninae</taxon>
        <taxon>Meloidogyne</taxon>
    </lineage>
</organism>
<evidence type="ECO:0000256" key="2">
    <source>
        <dbReference type="SAM" id="Phobius"/>
    </source>
</evidence>
<dbReference type="Pfam" id="PF03372">
    <property type="entry name" value="Exo_endo_phos"/>
    <property type="match status" value="1"/>
</dbReference>
<dbReference type="GO" id="GO:0006281">
    <property type="term" value="P:DNA repair"/>
    <property type="evidence" value="ECO:0007669"/>
    <property type="project" value="InterPro"/>
</dbReference>
<feature type="transmembrane region" description="Helical" evidence="2">
    <location>
        <begin position="26"/>
        <end position="46"/>
    </location>
</feature>
<name>A0A8T0A1Y3_9BILA</name>
<keyword evidence="2" id="KW-0812">Transmembrane</keyword>
<keyword evidence="2" id="KW-1133">Transmembrane helix</keyword>
<dbReference type="SUPFAM" id="SSF56219">
    <property type="entry name" value="DNase I-like"/>
    <property type="match status" value="1"/>
</dbReference>
<dbReference type="GO" id="GO:0004519">
    <property type="term" value="F:endonuclease activity"/>
    <property type="evidence" value="ECO:0007669"/>
    <property type="project" value="InterPro"/>
</dbReference>
<dbReference type="InterPro" id="IPR020847">
    <property type="entry name" value="AP_endonuclease_F1_BS"/>
</dbReference>
<feature type="compositionally biased region" description="Basic and acidic residues" evidence="1">
    <location>
        <begin position="428"/>
        <end position="439"/>
    </location>
</feature>
<feature type="domain" description="Endonuclease/exonuclease/phosphatase" evidence="3">
    <location>
        <begin position="87"/>
        <end position="402"/>
    </location>
</feature>
<evidence type="ECO:0000313" key="5">
    <source>
        <dbReference type="Proteomes" id="UP000605970"/>
    </source>
</evidence>
<evidence type="ECO:0000259" key="3">
    <source>
        <dbReference type="Pfam" id="PF03372"/>
    </source>
</evidence>
<feature type="region of interest" description="Disordered" evidence="1">
    <location>
        <begin position="418"/>
        <end position="444"/>
    </location>
</feature>
<dbReference type="PANTHER" id="PTHR41349">
    <property type="match status" value="1"/>
</dbReference>
<dbReference type="PROSITE" id="PS00726">
    <property type="entry name" value="AP_NUCLEASE_F1_1"/>
    <property type="match status" value="1"/>
</dbReference>
<dbReference type="Proteomes" id="UP000605970">
    <property type="component" value="Unassembled WGS sequence"/>
</dbReference>
<dbReference type="Gene3D" id="3.60.10.10">
    <property type="entry name" value="Endonuclease/exonuclease/phosphatase"/>
    <property type="match status" value="1"/>
</dbReference>
<evidence type="ECO:0000313" key="4">
    <source>
        <dbReference type="EMBL" id="KAF7639103.1"/>
    </source>
</evidence>
<comment type="caution">
    <text evidence="4">The sequence shown here is derived from an EMBL/GenBank/DDBJ whole genome shotgun (WGS) entry which is preliminary data.</text>
</comment>
<gene>
    <name evidence="4" type="ORF">Mgra_00001336</name>
</gene>